<dbReference type="Pfam" id="PF00884">
    <property type="entry name" value="Sulfatase"/>
    <property type="match status" value="1"/>
</dbReference>
<gene>
    <name evidence="8" type="ORF">SAMN04490220_0660</name>
</gene>
<sequence length="785" mass="86326">MAKPFRGVVNLDIRDSVPDWGPYEQPKAPPGSPNVLYIVLDDVGFGALGCYGGPIETPNIDKIADNGLRYTQWHTTALCSPTRSCLLTGRNHTTNGMACISECAVGFPGANGHVPPECATLAEVLVEQGFSTAMVGKWHLCAEDEMNLASTKQNWPVGRGFDRFYGFLGAETNQWYPDLVHDNHPVQQPATPEQGYHLSVDITDKAIEYLDDVKAIAADRPVFLYYAPGCAHAPHQVPREWADRYRGKFDDGYEAIREQTLARQKEMGLVPQDTELPPINPIGTPDTRSGPDGKPFPPMDYTRPWDTLPADEKRLFARMAEVYAGFLSHCDDQIGRLMAYLEEIEQLENTIVMLVSDNGASGEGGPDGSVNENKAANGVPDSLAENLKMIDELGSTKTYNHYPNGWAMAFNTPFKMWKRYSYNGGTSDPCIISWPAGLAARGETRDQYHHAIDLVPTVLDCLGIELPDTVKGHTQHPLQGVSMRYSFDAATIPTAKHTQFYSMLGTRGIWHDGWQAVTTHPALSGWARFPEDTWELYHTQVDRAELHDLAAEEPGRLSELIGLWFHEAGANEAFPLDDRSAVEILTTPRPQLAAPRNRYVYRPGGAEVPESVAVNIRNRSYSIGALVDLPEPGASGVLFAHGSRFGGHALYIRDNRLRYEYNFLGSDEQRIVATEDLPTGENLLLAASFDKDGEDPPGTAHGMLTLYYGDRKVGEGRIKTQPGKFSIAGEGLTAGRDTGEPVTDDYPGTAPWAFTGGTLNRVVVDVSGEPYVDLEREAAAMLSRD</sequence>
<dbReference type="InterPro" id="IPR024607">
    <property type="entry name" value="Sulfatase_CS"/>
</dbReference>
<evidence type="ECO:0000313" key="8">
    <source>
        <dbReference type="EMBL" id="SEB39107.1"/>
    </source>
</evidence>
<evidence type="ECO:0000256" key="6">
    <source>
        <dbReference type="SAM" id="MobiDB-lite"/>
    </source>
</evidence>
<name>A0A1H4IYS6_RHOJO</name>
<evidence type="ECO:0000256" key="2">
    <source>
        <dbReference type="ARBA" id="ARBA00022723"/>
    </source>
</evidence>
<protein>
    <submittedName>
        <fullName evidence="8">Arylsulfatase</fullName>
    </submittedName>
</protein>
<dbReference type="PANTHER" id="PTHR42693">
    <property type="entry name" value="ARYLSULFATASE FAMILY MEMBER"/>
    <property type="match status" value="1"/>
</dbReference>
<dbReference type="Proteomes" id="UP000183407">
    <property type="component" value="Unassembled WGS sequence"/>
</dbReference>
<dbReference type="InterPro" id="IPR050738">
    <property type="entry name" value="Sulfatase"/>
</dbReference>
<feature type="region of interest" description="Disordered" evidence="6">
    <location>
        <begin position="272"/>
        <end position="293"/>
    </location>
</feature>
<evidence type="ECO:0000313" key="9">
    <source>
        <dbReference type="Proteomes" id="UP000183407"/>
    </source>
</evidence>
<keyword evidence="5" id="KW-0175">Coiled coil</keyword>
<dbReference type="OrthoDB" id="9777306at2"/>
<dbReference type="PROSITE" id="PS00523">
    <property type="entry name" value="SULFATASE_1"/>
    <property type="match status" value="1"/>
</dbReference>
<proteinExistence type="inferred from homology"/>
<dbReference type="Gene3D" id="3.40.720.10">
    <property type="entry name" value="Alkaline Phosphatase, subunit A"/>
    <property type="match status" value="1"/>
</dbReference>
<dbReference type="Gene3D" id="3.30.1120.10">
    <property type="match status" value="1"/>
</dbReference>
<evidence type="ECO:0000256" key="4">
    <source>
        <dbReference type="ARBA" id="ARBA00022837"/>
    </source>
</evidence>
<dbReference type="PANTHER" id="PTHR42693:SF43">
    <property type="entry name" value="BLL2667 PROTEIN"/>
    <property type="match status" value="1"/>
</dbReference>
<comment type="similarity">
    <text evidence="1">Belongs to the sulfatase family.</text>
</comment>
<keyword evidence="4" id="KW-0106">Calcium</keyword>
<evidence type="ECO:0000256" key="3">
    <source>
        <dbReference type="ARBA" id="ARBA00022801"/>
    </source>
</evidence>
<dbReference type="EMBL" id="FNTL01000002">
    <property type="protein sequence ID" value="SEB39107.1"/>
    <property type="molecule type" value="Genomic_DNA"/>
</dbReference>
<dbReference type="InterPro" id="IPR000917">
    <property type="entry name" value="Sulfatase_N"/>
</dbReference>
<organism evidence="8 9">
    <name type="scientific">Rhodococcus jostii</name>
    <dbReference type="NCBI Taxonomy" id="132919"/>
    <lineage>
        <taxon>Bacteria</taxon>
        <taxon>Bacillati</taxon>
        <taxon>Actinomycetota</taxon>
        <taxon>Actinomycetes</taxon>
        <taxon>Mycobacteriales</taxon>
        <taxon>Nocardiaceae</taxon>
        <taxon>Rhodococcus</taxon>
    </lineage>
</organism>
<dbReference type="CDD" id="cd16025">
    <property type="entry name" value="PAS_like"/>
    <property type="match status" value="1"/>
</dbReference>
<dbReference type="InterPro" id="IPR017850">
    <property type="entry name" value="Alkaline_phosphatase_core_sf"/>
</dbReference>
<reference evidence="9" key="1">
    <citation type="submission" date="2016-10" db="EMBL/GenBank/DDBJ databases">
        <authorList>
            <person name="Varghese N."/>
        </authorList>
    </citation>
    <scope>NUCLEOTIDE SEQUENCE [LARGE SCALE GENOMIC DNA]</scope>
    <source>
        <strain evidence="9">DSM 44719</strain>
    </source>
</reference>
<feature type="coiled-coil region" evidence="5">
    <location>
        <begin position="330"/>
        <end position="357"/>
    </location>
</feature>
<dbReference type="SUPFAM" id="SSF53649">
    <property type="entry name" value="Alkaline phosphatase-like"/>
    <property type="match status" value="1"/>
</dbReference>
<keyword evidence="3" id="KW-0378">Hydrolase</keyword>
<evidence type="ECO:0000259" key="7">
    <source>
        <dbReference type="Pfam" id="PF00884"/>
    </source>
</evidence>
<dbReference type="GO" id="GO:0046872">
    <property type="term" value="F:metal ion binding"/>
    <property type="evidence" value="ECO:0007669"/>
    <property type="project" value="UniProtKB-KW"/>
</dbReference>
<dbReference type="RefSeq" id="WP_073369770.1">
    <property type="nucleotide sequence ID" value="NZ_FNTL01000002.1"/>
</dbReference>
<dbReference type="AlphaFoldDB" id="A0A1H4IYS6"/>
<accession>A0A1H4IYS6</accession>
<evidence type="ECO:0000256" key="5">
    <source>
        <dbReference type="SAM" id="Coils"/>
    </source>
</evidence>
<feature type="domain" description="Sulfatase N-terminal" evidence="7">
    <location>
        <begin position="33"/>
        <end position="464"/>
    </location>
</feature>
<evidence type="ECO:0000256" key="1">
    <source>
        <dbReference type="ARBA" id="ARBA00008779"/>
    </source>
</evidence>
<dbReference type="GO" id="GO:0016787">
    <property type="term" value="F:hydrolase activity"/>
    <property type="evidence" value="ECO:0007669"/>
    <property type="project" value="UniProtKB-KW"/>
</dbReference>
<keyword evidence="2" id="KW-0479">Metal-binding</keyword>